<dbReference type="InterPro" id="IPR009057">
    <property type="entry name" value="Homeodomain-like_sf"/>
</dbReference>
<dbReference type="SUPFAM" id="SSF46689">
    <property type="entry name" value="Homeodomain-like"/>
    <property type="match status" value="1"/>
</dbReference>
<dbReference type="OrthoDB" id="9798857at2"/>
<dbReference type="Gene3D" id="1.10.10.60">
    <property type="entry name" value="Homeodomain-like"/>
    <property type="match status" value="1"/>
</dbReference>
<gene>
    <name evidence="7" type="ORF">C7410_13617</name>
</gene>
<evidence type="ECO:0000256" key="3">
    <source>
        <dbReference type="ARBA" id="ARBA00023163"/>
    </source>
</evidence>
<proteinExistence type="predicted"/>
<protein>
    <submittedName>
        <fullName evidence="7">TetR family transcriptional regulator</fullName>
    </submittedName>
</protein>
<reference evidence="7 8" key="1">
    <citation type="submission" date="2018-06" db="EMBL/GenBank/DDBJ databases">
        <title>Genomic Encyclopedia of Type Strains, Phase IV (KMG-V): Genome sequencing to study the core and pangenomes of soil and plant-associated prokaryotes.</title>
        <authorList>
            <person name="Whitman W."/>
        </authorList>
    </citation>
    <scope>NUCLEOTIDE SEQUENCE [LARGE SCALE GENOMIC DNA]</scope>
    <source>
        <strain evidence="7 8">SRCL-318</strain>
    </source>
</reference>
<organism evidence="7 8">
    <name type="scientific">Paraburkholderia silvatlantica</name>
    <dbReference type="NCBI Taxonomy" id="321895"/>
    <lineage>
        <taxon>Bacteria</taxon>
        <taxon>Pseudomonadati</taxon>
        <taxon>Pseudomonadota</taxon>
        <taxon>Betaproteobacteria</taxon>
        <taxon>Burkholderiales</taxon>
        <taxon>Burkholderiaceae</taxon>
        <taxon>Paraburkholderia</taxon>
    </lineage>
</organism>
<dbReference type="PANTHER" id="PTHR47506:SF7">
    <property type="entry name" value="TRANSCRIPTIONAL REGULATORY PROTEIN"/>
    <property type="match status" value="1"/>
</dbReference>
<evidence type="ECO:0000256" key="5">
    <source>
        <dbReference type="SAM" id="MobiDB-lite"/>
    </source>
</evidence>
<feature type="domain" description="HTH tetR-type" evidence="6">
    <location>
        <begin position="9"/>
        <end position="69"/>
    </location>
</feature>
<dbReference type="PANTHER" id="PTHR47506">
    <property type="entry name" value="TRANSCRIPTIONAL REGULATORY PROTEIN"/>
    <property type="match status" value="1"/>
</dbReference>
<evidence type="ECO:0000256" key="2">
    <source>
        <dbReference type="ARBA" id="ARBA00023125"/>
    </source>
</evidence>
<dbReference type="SUPFAM" id="SSF48498">
    <property type="entry name" value="Tetracyclin repressor-like, C-terminal domain"/>
    <property type="match status" value="1"/>
</dbReference>
<feature type="region of interest" description="Disordered" evidence="5">
    <location>
        <begin position="185"/>
        <end position="228"/>
    </location>
</feature>
<dbReference type="Gene3D" id="1.10.357.10">
    <property type="entry name" value="Tetracycline Repressor, domain 2"/>
    <property type="match status" value="1"/>
</dbReference>
<dbReference type="AlphaFoldDB" id="A0A2V4SZU4"/>
<comment type="caution">
    <text evidence="7">The sequence shown here is derived from an EMBL/GenBank/DDBJ whole genome shotgun (WGS) entry which is preliminary data.</text>
</comment>
<evidence type="ECO:0000256" key="4">
    <source>
        <dbReference type="PROSITE-ProRule" id="PRU00335"/>
    </source>
</evidence>
<dbReference type="EMBL" id="QJSQ01000036">
    <property type="protein sequence ID" value="PYE14846.1"/>
    <property type="molecule type" value="Genomic_DNA"/>
</dbReference>
<dbReference type="GO" id="GO:0003677">
    <property type="term" value="F:DNA binding"/>
    <property type="evidence" value="ECO:0007669"/>
    <property type="project" value="UniProtKB-UniRule"/>
</dbReference>
<accession>A0A2V4SZU4</accession>
<dbReference type="InterPro" id="IPR001647">
    <property type="entry name" value="HTH_TetR"/>
</dbReference>
<sequence length="228" mass="24569">MKVTKAQATENREAIEKAAAALVRERGFDQTSVGAVAAAAGLTHGALYSHYGSKEALATAAANRAFQDTLEAFTGLSATEFFQRYLSAAHRDSPQFGCPNAALVSEVWRQPVATREAFRDGVKRYVQLIAKLLEPEDEAQDRATAVTMLAAMVGAVALSRGIRDVDLEYSDEILNDVSIELMRFTEEREPAGGNDSSRATDARAGSSVSERQVSKAKRGARAASSRRK</sequence>
<dbReference type="PROSITE" id="PS50977">
    <property type="entry name" value="HTH_TETR_2"/>
    <property type="match status" value="1"/>
</dbReference>
<feature type="compositionally biased region" description="Basic residues" evidence="5">
    <location>
        <begin position="214"/>
        <end position="228"/>
    </location>
</feature>
<dbReference type="PRINTS" id="PR00455">
    <property type="entry name" value="HTHTETR"/>
</dbReference>
<dbReference type="Proteomes" id="UP000247772">
    <property type="component" value="Unassembled WGS sequence"/>
</dbReference>
<dbReference type="Pfam" id="PF00440">
    <property type="entry name" value="TetR_N"/>
    <property type="match status" value="1"/>
</dbReference>
<keyword evidence="3" id="KW-0804">Transcription</keyword>
<evidence type="ECO:0000259" key="6">
    <source>
        <dbReference type="PROSITE" id="PS50977"/>
    </source>
</evidence>
<dbReference type="RefSeq" id="WP_110857351.1">
    <property type="nucleotide sequence ID" value="NZ_QJSQ01000036.1"/>
</dbReference>
<evidence type="ECO:0000313" key="8">
    <source>
        <dbReference type="Proteomes" id="UP000247772"/>
    </source>
</evidence>
<dbReference type="InterPro" id="IPR036271">
    <property type="entry name" value="Tet_transcr_reg_TetR-rel_C_sf"/>
</dbReference>
<keyword evidence="2 4" id="KW-0238">DNA-binding</keyword>
<evidence type="ECO:0000256" key="1">
    <source>
        <dbReference type="ARBA" id="ARBA00023015"/>
    </source>
</evidence>
<evidence type="ECO:0000313" key="7">
    <source>
        <dbReference type="EMBL" id="PYE14846.1"/>
    </source>
</evidence>
<keyword evidence="1" id="KW-0805">Transcription regulation</keyword>
<feature type="DNA-binding region" description="H-T-H motif" evidence="4">
    <location>
        <begin position="32"/>
        <end position="51"/>
    </location>
</feature>
<name>A0A2V4SZU4_9BURK</name>